<organism evidence="2 3">
    <name type="scientific">Amycolatopsis albispora</name>
    <dbReference type="NCBI Taxonomy" id="1804986"/>
    <lineage>
        <taxon>Bacteria</taxon>
        <taxon>Bacillati</taxon>
        <taxon>Actinomycetota</taxon>
        <taxon>Actinomycetes</taxon>
        <taxon>Pseudonocardiales</taxon>
        <taxon>Pseudonocardiaceae</taxon>
        <taxon>Amycolatopsis</taxon>
    </lineage>
</organism>
<evidence type="ECO:0008006" key="4">
    <source>
        <dbReference type="Google" id="ProtNLM"/>
    </source>
</evidence>
<evidence type="ECO:0000256" key="1">
    <source>
        <dbReference type="SAM" id="SignalP"/>
    </source>
</evidence>
<proteinExistence type="predicted"/>
<feature type="signal peptide" evidence="1">
    <location>
        <begin position="1"/>
        <end position="23"/>
    </location>
</feature>
<protein>
    <recommendedName>
        <fullName evidence="4">Secreted protein</fullName>
    </recommendedName>
</protein>
<name>A0A344LM00_9PSEU</name>
<dbReference type="AlphaFoldDB" id="A0A344LM00"/>
<gene>
    <name evidence="2" type="ORF">A4R43_36295</name>
</gene>
<dbReference type="Proteomes" id="UP000250434">
    <property type="component" value="Chromosome"/>
</dbReference>
<keyword evidence="1" id="KW-0732">Signal</keyword>
<sequence>MRKAAIAACACGGLLVAPGAAQAAPVASASATAGTVDVTAGAQTVREGPIAECRLGAQDTASSPGVEAGTTRFGKSESQCSRAETGFATGMVRGQRFETKVLRKYGGPTIKVRTYSARCDTTTNGASGLVELSDVAGIEVPSSIPPGHTVDLPGEDGKPLARVVLNEIVVPEPPDGSLATNAMRIQLFPEGGPATGEIVVGSASCDPYGDA</sequence>
<accession>A0A344LM00</accession>
<dbReference type="NCBIfam" id="NF040603">
    <property type="entry name" value="choice_anch_P"/>
    <property type="match status" value="1"/>
</dbReference>
<evidence type="ECO:0000313" key="3">
    <source>
        <dbReference type="Proteomes" id="UP000250434"/>
    </source>
</evidence>
<dbReference type="KEGG" id="aab:A4R43_36295"/>
<reference evidence="2 3" key="1">
    <citation type="submission" date="2016-04" db="EMBL/GenBank/DDBJ databases">
        <title>Complete genome sequence and analysis of deep-sea sediment isolate, Amycolatopsis sp. WP1.</title>
        <authorList>
            <person name="Wang H."/>
            <person name="Chen S."/>
            <person name="Wu Q."/>
        </authorList>
    </citation>
    <scope>NUCLEOTIDE SEQUENCE [LARGE SCALE GENOMIC DNA]</scope>
    <source>
        <strain evidence="2 3">WP1</strain>
    </source>
</reference>
<keyword evidence="3" id="KW-1185">Reference proteome</keyword>
<evidence type="ECO:0000313" key="2">
    <source>
        <dbReference type="EMBL" id="AXB49074.1"/>
    </source>
</evidence>
<feature type="chain" id="PRO_5016956097" description="Secreted protein" evidence="1">
    <location>
        <begin position="24"/>
        <end position="211"/>
    </location>
</feature>
<dbReference type="OrthoDB" id="3637640at2"/>
<dbReference type="EMBL" id="CP015163">
    <property type="protein sequence ID" value="AXB49074.1"/>
    <property type="molecule type" value="Genomic_DNA"/>
</dbReference>